<dbReference type="InterPro" id="IPR010071">
    <property type="entry name" value="AA_adenyl_dom"/>
</dbReference>
<keyword evidence="1" id="KW-0963">Cytoplasm</keyword>
<dbReference type="PROSITE" id="PS00455">
    <property type="entry name" value="AMP_BINDING"/>
    <property type="match status" value="1"/>
</dbReference>
<dbReference type="GO" id="GO:0016874">
    <property type="term" value="F:ligase activity"/>
    <property type="evidence" value="ECO:0007669"/>
    <property type="project" value="UniProtKB-KW"/>
</dbReference>
<dbReference type="Proteomes" id="UP000003244">
    <property type="component" value="Unassembled WGS sequence"/>
</dbReference>
<dbReference type="Pfam" id="PF13193">
    <property type="entry name" value="AMP-binding_C"/>
    <property type="match status" value="1"/>
</dbReference>
<keyword evidence="7" id="KW-0175">Coiled coil</keyword>
<dbReference type="CDD" id="cd05945">
    <property type="entry name" value="DltA"/>
    <property type="match status" value="1"/>
</dbReference>
<dbReference type="SUPFAM" id="SSF56801">
    <property type="entry name" value="Acetyl-CoA synthetase-like"/>
    <property type="match status" value="1"/>
</dbReference>
<sequence length="532" mass="59925">MMNIVSGIRQYANSDRLAVVCDDEKLSYKDLDRYSDIIGNYISQKYGENTPVAIYGNKDVMIIACMIGALKSKRAYVPMDVSFPEQRVLDVLDSVRPNIVFDMSGKNFFRDQDGQVKEAYKSFEIIDKKNLINLIEENKVGPLASQVPSENWVDGDENSYILFTSGSTGKPKGVQISAYNLDSFMRWMSPILGLDGQAKVVMDQPAYSFDLSVSQLYPGLANGATLYSLSKDVVADFKVLFDHMRKSDMEVWVSTPSFVGMCLVDKDFNQEMLPKLRKMLYIGEVLPVEVARKLRERFPKVDIINGYGPTEATVGISHVVINDDHIGSGKSLPVGIPMENCKIKIVDEEGREVEEGQKGEIVIIGPSVSKGYFKNEEKTKEVFYLESTDPGLESGSPKDLAHLRFRAYKTGDLGFIDETGNIRYAGRKDFQIKLNGYRIEIEDIENNLRKVENIRNAVVLPVYKNEKIAYLKAIVELEVENDLGNLKNGIRIKKDLAKLVPEYMVPRNVTIIDKLPMNTNGKIDRKKLAQEL</sequence>
<dbReference type="FunFam" id="3.30.300.30:FF:000012">
    <property type="entry name" value="D-alanine--D-alanyl carrier protein ligase"/>
    <property type="match status" value="1"/>
</dbReference>
<evidence type="ECO:0000256" key="2">
    <source>
        <dbReference type="ARBA" id="ARBA00022598"/>
    </source>
</evidence>
<keyword evidence="3" id="KW-0547">Nucleotide-binding</keyword>
<evidence type="ECO:0000313" key="11">
    <source>
        <dbReference type="Proteomes" id="UP000003244"/>
    </source>
</evidence>
<dbReference type="eggNOG" id="COG1020">
    <property type="taxonomic scope" value="Bacteria"/>
</dbReference>
<dbReference type="InterPro" id="IPR000873">
    <property type="entry name" value="AMP-dep_synth/lig_dom"/>
</dbReference>
<keyword evidence="4" id="KW-0067">ATP-binding</keyword>
<comment type="similarity">
    <text evidence="6">Belongs to the ATP-dependent AMP-binding enzyme family. DltA subfamily.</text>
</comment>
<dbReference type="InterPro" id="IPR044507">
    <property type="entry name" value="DltA-like"/>
</dbReference>
<evidence type="ECO:0000256" key="6">
    <source>
        <dbReference type="ARBA" id="ARBA00061336"/>
    </source>
</evidence>
<evidence type="ECO:0000256" key="4">
    <source>
        <dbReference type="ARBA" id="ARBA00022840"/>
    </source>
</evidence>
<dbReference type="NCBIfam" id="NF003417">
    <property type="entry name" value="PRK04813.1"/>
    <property type="match status" value="1"/>
</dbReference>
<dbReference type="InterPro" id="IPR045851">
    <property type="entry name" value="AMP-bd_C_sf"/>
</dbReference>
<organism evidence="10 11">
    <name type="scientific">Peptostreptococcus stomatis DSM 17678</name>
    <dbReference type="NCBI Taxonomy" id="596315"/>
    <lineage>
        <taxon>Bacteria</taxon>
        <taxon>Bacillati</taxon>
        <taxon>Bacillota</taxon>
        <taxon>Clostridia</taxon>
        <taxon>Peptostreptococcales</taxon>
        <taxon>Peptostreptococcaceae</taxon>
        <taxon>Peptostreptococcus</taxon>
    </lineage>
</organism>
<dbReference type="GO" id="GO:0005524">
    <property type="term" value="F:ATP binding"/>
    <property type="evidence" value="ECO:0007669"/>
    <property type="project" value="UniProtKB-KW"/>
</dbReference>
<keyword evidence="2 10" id="KW-0436">Ligase</keyword>
<feature type="domain" description="AMP-binding enzyme C-terminal" evidence="9">
    <location>
        <begin position="444"/>
        <end position="522"/>
    </location>
</feature>
<comment type="function">
    <text evidence="5">Catalyzes the first step in the D-alanylation of lipoteichoic acid (LTA), the activation of D-alanine and its transfer onto the D-alanyl carrier protein (Dcp) DltC. In an ATP-dependent two-step reaction, forms a high energy D-alanyl-AMP intermediate, followed by transfer of the D-alanyl residue as a thiol ester to the phosphopantheinyl prosthetic group of the Dcp. D-alanylation of LTA plays an important role in modulating the properties of the cell wall in Gram-positive bacteria, influencing the net charge of the cell wall.</text>
</comment>
<evidence type="ECO:0000259" key="9">
    <source>
        <dbReference type="Pfam" id="PF13193"/>
    </source>
</evidence>
<name>E0E515_9FIRM</name>
<evidence type="ECO:0000259" key="8">
    <source>
        <dbReference type="Pfam" id="PF00501"/>
    </source>
</evidence>
<evidence type="ECO:0000256" key="1">
    <source>
        <dbReference type="ARBA" id="ARBA00022490"/>
    </source>
</evidence>
<dbReference type="GeneID" id="84801389"/>
<comment type="caution">
    <text evidence="10">The sequence shown here is derived from an EMBL/GenBank/DDBJ whole genome shotgun (WGS) entry which is preliminary data.</text>
</comment>
<dbReference type="InterPro" id="IPR025110">
    <property type="entry name" value="AMP-bd_C"/>
</dbReference>
<dbReference type="Gene3D" id="3.40.50.12780">
    <property type="entry name" value="N-terminal domain of ligase-like"/>
    <property type="match status" value="1"/>
</dbReference>
<evidence type="ECO:0000256" key="7">
    <source>
        <dbReference type="SAM" id="Coils"/>
    </source>
</evidence>
<feature type="coiled-coil region" evidence="7">
    <location>
        <begin position="427"/>
        <end position="454"/>
    </location>
</feature>
<dbReference type="InterPro" id="IPR020845">
    <property type="entry name" value="AMP-binding_CS"/>
</dbReference>
<reference evidence="10 11" key="1">
    <citation type="submission" date="2010-08" db="EMBL/GenBank/DDBJ databases">
        <authorList>
            <person name="Harkins D.M."/>
            <person name="Madupu R."/>
            <person name="Durkin A.S."/>
            <person name="Torralba M."/>
            <person name="Methe B."/>
            <person name="Sutton G.G."/>
            <person name="Nelson K.E."/>
        </authorList>
    </citation>
    <scope>NUCLEOTIDE SEQUENCE [LARGE SCALE GENOMIC DNA]</scope>
    <source>
        <strain evidence="10 11">DSM 17678</strain>
    </source>
</reference>
<dbReference type="RefSeq" id="WP_007791042.1">
    <property type="nucleotide sequence ID" value="NZ_ADGQ01000071.1"/>
</dbReference>
<dbReference type="PANTHER" id="PTHR45398">
    <property type="match status" value="1"/>
</dbReference>
<gene>
    <name evidence="10" type="ORF">HMPREF0634_0910</name>
</gene>
<dbReference type="Gene3D" id="3.30.300.30">
    <property type="match status" value="1"/>
</dbReference>
<protein>
    <submittedName>
        <fullName evidence="10">Putative D-alanine--poly(Phosphoribitol) ligase, subunit 1</fullName>
    </submittedName>
</protein>
<dbReference type="STRING" id="596315.HMPREF0634_0910"/>
<dbReference type="InterPro" id="IPR042099">
    <property type="entry name" value="ANL_N_sf"/>
</dbReference>
<feature type="domain" description="AMP-dependent synthetase/ligase" evidence="8">
    <location>
        <begin position="13"/>
        <end position="373"/>
    </location>
</feature>
<keyword evidence="11" id="KW-1185">Reference proteome</keyword>
<dbReference type="NCBIfam" id="TIGR01733">
    <property type="entry name" value="AA-adenyl-dom"/>
    <property type="match status" value="1"/>
</dbReference>
<proteinExistence type="inferred from homology"/>
<dbReference type="AlphaFoldDB" id="E0E515"/>
<dbReference type="Pfam" id="PF00501">
    <property type="entry name" value="AMP-binding"/>
    <property type="match status" value="1"/>
</dbReference>
<evidence type="ECO:0000256" key="3">
    <source>
        <dbReference type="ARBA" id="ARBA00022741"/>
    </source>
</evidence>
<evidence type="ECO:0000313" key="10">
    <source>
        <dbReference type="EMBL" id="EFM64060.1"/>
    </source>
</evidence>
<accession>E0E515</accession>
<dbReference type="PANTHER" id="PTHR45398:SF1">
    <property type="entry name" value="ENZYME, PUTATIVE (JCVI)-RELATED"/>
    <property type="match status" value="1"/>
</dbReference>
<evidence type="ECO:0000256" key="5">
    <source>
        <dbReference type="ARBA" id="ARBA00054605"/>
    </source>
</evidence>
<dbReference type="EMBL" id="ADGQ01000071">
    <property type="protein sequence ID" value="EFM64060.1"/>
    <property type="molecule type" value="Genomic_DNA"/>
</dbReference>